<feature type="transmembrane region" description="Helical" evidence="1">
    <location>
        <begin position="105"/>
        <end position="125"/>
    </location>
</feature>
<sequence length="261" mass="29819">MGTVALVVLIFFLPYAWLLWTSMSSKNGKPRWKKPLAVLLALVLVSAGLNYYFSDTYQLSFFQNGFESKVAIVVSLAFLLIVSVINVITSILFKGAPKSIHNPKVVWVVTAVLCTTILFFTIWVYPLAEKASYINKVENALAQSKEQQADEEITVVFMGSEKECFRTSTNNCTHETYQNAFFLKNNLDTQKEVQVRIRALDSEEKELKVIESDIMTLEAGELRLVETKESSDLESIWSRTSFETDKRVRSYESLFRYRDAE</sequence>
<evidence type="ECO:0000256" key="1">
    <source>
        <dbReference type="SAM" id="Phobius"/>
    </source>
</evidence>
<feature type="transmembrane region" description="Helical" evidence="1">
    <location>
        <begin position="73"/>
        <end position="93"/>
    </location>
</feature>
<organism evidence="2 3">
    <name type="scientific">Planococcus liqunii</name>
    <dbReference type="NCBI Taxonomy" id="3058394"/>
    <lineage>
        <taxon>Bacteria</taxon>
        <taxon>Bacillati</taxon>
        <taxon>Bacillota</taxon>
        <taxon>Bacilli</taxon>
        <taxon>Bacillales</taxon>
        <taxon>Caryophanaceae</taxon>
        <taxon>Planococcus</taxon>
    </lineage>
</organism>
<name>A0ABT8MR79_9BACL</name>
<keyword evidence="1" id="KW-0812">Transmembrane</keyword>
<dbReference type="EMBL" id="JAUJWW010000003">
    <property type="protein sequence ID" value="MDN7227349.1"/>
    <property type="molecule type" value="Genomic_DNA"/>
</dbReference>
<evidence type="ECO:0000313" key="2">
    <source>
        <dbReference type="EMBL" id="MDN7227349.1"/>
    </source>
</evidence>
<accession>A0ABT8MR79</accession>
<proteinExistence type="predicted"/>
<dbReference type="RefSeq" id="WP_301726050.1">
    <property type="nucleotide sequence ID" value="NZ_JAUJWW010000003.1"/>
</dbReference>
<dbReference type="Proteomes" id="UP001172054">
    <property type="component" value="Unassembled WGS sequence"/>
</dbReference>
<keyword evidence="1" id="KW-0472">Membrane</keyword>
<keyword evidence="1" id="KW-1133">Transmembrane helix</keyword>
<gene>
    <name evidence="2" type="ORF">QWY15_08605</name>
</gene>
<evidence type="ECO:0000313" key="3">
    <source>
        <dbReference type="Proteomes" id="UP001172054"/>
    </source>
</evidence>
<reference evidence="2 3" key="1">
    <citation type="submission" date="2023-06" db="EMBL/GenBank/DDBJ databases">
        <title>Novel species in genus Planococcus.</title>
        <authorList>
            <person name="Ning S."/>
        </authorList>
    </citation>
    <scope>NUCLEOTIDE SEQUENCE [LARGE SCALE GENOMIC DNA]</scope>
    <source>
        <strain evidence="2 3">N064</strain>
    </source>
</reference>
<feature type="transmembrane region" description="Helical" evidence="1">
    <location>
        <begin position="6"/>
        <end position="23"/>
    </location>
</feature>
<comment type="caution">
    <text evidence="2">The sequence shown here is derived from an EMBL/GenBank/DDBJ whole genome shotgun (WGS) entry which is preliminary data.</text>
</comment>
<feature type="transmembrane region" description="Helical" evidence="1">
    <location>
        <begin position="35"/>
        <end position="53"/>
    </location>
</feature>
<protein>
    <submittedName>
        <fullName evidence="2">Uncharacterized protein</fullName>
    </submittedName>
</protein>
<keyword evidence="3" id="KW-1185">Reference proteome</keyword>